<feature type="compositionally biased region" description="Low complexity" evidence="1">
    <location>
        <begin position="49"/>
        <end position="68"/>
    </location>
</feature>
<evidence type="ECO:0000256" key="1">
    <source>
        <dbReference type="SAM" id="MobiDB-lite"/>
    </source>
</evidence>
<keyword evidence="3" id="KW-1185">Reference proteome</keyword>
<evidence type="ECO:0000313" key="2">
    <source>
        <dbReference type="EMBL" id="KFO27309.1"/>
    </source>
</evidence>
<name>A0A091D5D2_FUKDA</name>
<reference evidence="2 3" key="1">
    <citation type="submission" date="2013-11" db="EMBL/GenBank/DDBJ databases">
        <title>The Damaraland mole rat (Fukomys damarensis) genome and evolution of African mole rats.</title>
        <authorList>
            <person name="Gladyshev V.N."/>
            <person name="Fang X."/>
        </authorList>
    </citation>
    <scope>NUCLEOTIDE SEQUENCE [LARGE SCALE GENOMIC DNA]</scope>
    <source>
        <tissue evidence="2">Liver</tissue>
    </source>
</reference>
<gene>
    <name evidence="2" type="ORF">H920_11304</name>
</gene>
<evidence type="ECO:0000313" key="3">
    <source>
        <dbReference type="Proteomes" id="UP000028990"/>
    </source>
</evidence>
<organism evidence="2 3">
    <name type="scientific">Fukomys damarensis</name>
    <name type="common">Damaraland mole rat</name>
    <name type="synonym">Cryptomys damarensis</name>
    <dbReference type="NCBI Taxonomy" id="885580"/>
    <lineage>
        <taxon>Eukaryota</taxon>
        <taxon>Metazoa</taxon>
        <taxon>Chordata</taxon>
        <taxon>Craniata</taxon>
        <taxon>Vertebrata</taxon>
        <taxon>Euteleostomi</taxon>
        <taxon>Mammalia</taxon>
        <taxon>Eutheria</taxon>
        <taxon>Euarchontoglires</taxon>
        <taxon>Glires</taxon>
        <taxon>Rodentia</taxon>
        <taxon>Hystricomorpha</taxon>
        <taxon>Bathyergidae</taxon>
        <taxon>Fukomys</taxon>
    </lineage>
</organism>
<accession>A0A091D5D2</accession>
<dbReference type="EMBL" id="KN122940">
    <property type="protein sequence ID" value="KFO27309.1"/>
    <property type="molecule type" value="Genomic_DNA"/>
</dbReference>
<protein>
    <submittedName>
        <fullName evidence="2">Uncharacterized protein</fullName>
    </submittedName>
</protein>
<sequence>MLTAPGYVRCIADRREAVCSHIRDDPPPYSQNFIQVRRKGKEERQETKALPTLSPASAPAPVLALPVARRTDGTQRPHHQGSALTAPRAAVSFTPAQKAKKKEVTEQQHRKFNPQQAFLEEEAGEEGFSLPAVKSFVTESRVQSHHLQVSAHCAQLG</sequence>
<dbReference type="AlphaFoldDB" id="A0A091D5D2"/>
<feature type="region of interest" description="Disordered" evidence="1">
    <location>
        <begin position="38"/>
        <end position="110"/>
    </location>
</feature>
<proteinExistence type="predicted"/>
<dbReference type="Proteomes" id="UP000028990">
    <property type="component" value="Unassembled WGS sequence"/>
</dbReference>